<dbReference type="InterPro" id="IPR036390">
    <property type="entry name" value="WH_DNA-bd_sf"/>
</dbReference>
<organism evidence="6 7">
    <name type="scientific">Pseudomonas lalucatii</name>
    <dbReference type="NCBI Taxonomy" id="1424203"/>
    <lineage>
        <taxon>Bacteria</taxon>
        <taxon>Pseudomonadati</taxon>
        <taxon>Pseudomonadota</taxon>
        <taxon>Gammaproteobacteria</taxon>
        <taxon>Pseudomonadales</taxon>
        <taxon>Pseudomonadaceae</taxon>
        <taxon>Pseudomonas</taxon>
    </lineage>
</organism>
<keyword evidence="4" id="KW-0804">Transcription</keyword>
<evidence type="ECO:0000256" key="2">
    <source>
        <dbReference type="ARBA" id="ARBA00023015"/>
    </source>
</evidence>
<gene>
    <name evidence="6" type="ORF">I0D00_10740</name>
</gene>
<keyword evidence="2" id="KW-0805">Transcription regulation</keyword>
<dbReference type="Pfam" id="PF03466">
    <property type="entry name" value="LysR_substrate"/>
    <property type="match status" value="1"/>
</dbReference>
<proteinExistence type="inferred from homology"/>
<evidence type="ECO:0000313" key="7">
    <source>
        <dbReference type="Proteomes" id="UP001196601"/>
    </source>
</evidence>
<dbReference type="InterPro" id="IPR058163">
    <property type="entry name" value="LysR-type_TF_proteobact-type"/>
</dbReference>
<dbReference type="Gene3D" id="1.10.10.10">
    <property type="entry name" value="Winged helix-like DNA-binding domain superfamily/Winged helix DNA-binding domain"/>
    <property type="match status" value="1"/>
</dbReference>
<accession>A0ABS5Q0V3</accession>
<dbReference type="Pfam" id="PF00126">
    <property type="entry name" value="HTH_1"/>
    <property type="match status" value="1"/>
</dbReference>
<dbReference type="InterPro" id="IPR000847">
    <property type="entry name" value="LysR_HTH_N"/>
</dbReference>
<dbReference type="SUPFAM" id="SSF46785">
    <property type="entry name" value="Winged helix' DNA-binding domain"/>
    <property type="match status" value="1"/>
</dbReference>
<dbReference type="SUPFAM" id="SSF53850">
    <property type="entry name" value="Periplasmic binding protein-like II"/>
    <property type="match status" value="1"/>
</dbReference>
<dbReference type="EMBL" id="JADPMV010000001">
    <property type="protein sequence ID" value="MBS7662411.1"/>
    <property type="molecule type" value="Genomic_DNA"/>
</dbReference>
<dbReference type="InterPro" id="IPR005119">
    <property type="entry name" value="LysR_subst-bd"/>
</dbReference>
<comment type="similarity">
    <text evidence="1">Belongs to the LysR transcriptional regulatory family.</text>
</comment>
<dbReference type="CDD" id="cd08422">
    <property type="entry name" value="PBP2_CrgA_like"/>
    <property type="match status" value="1"/>
</dbReference>
<dbReference type="Proteomes" id="UP001196601">
    <property type="component" value="Unassembled WGS sequence"/>
</dbReference>
<keyword evidence="3" id="KW-0238">DNA-binding</keyword>
<evidence type="ECO:0000256" key="4">
    <source>
        <dbReference type="ARBA" id="ARBA00023163"/>
    </source>
</evidence>
<dbReference type="Gene3D" id="3.40.190.290">
    <property type="match status" value="1"/>
</dbReference>
<dbReference type="PANTHER" id="PTHR30537:SF5">
    <property type="entry name" value="HTH-TYPE TRANSCRIPTIONAL ACTIVATOR TTDR-RELATED"/>
    <property type="match status" value="1"/>
</dbReference>
<dbReference type="PANTHER" id="PTHR30537">
    <property type="entry name" value="HTH-TYPE TRANSCRIPTIONAL REGULATOR"/>
    <property type="match status" value="1"/>
</dbReference>
<dbReference type="PROSITE" id="PS50931">
    <property type="entry name" value="HTH_LYSR"/>
    <property type="match status" value="1"/>
</dbReference>
<comment type="caution">
    <text evidence="6">The sequence shown here is derived from an EMBL/GenBank/DDBJ whole genome shotgun (WGS) entry which is preliminary data.</text>
</comment>
<evidence type="ECO:0000313" key="6">
    <source>
        <dbReference type="EMBL" id="MBS7662411.1"/>
    </source>
</evidence>
<sequence length="318" mass="34497">MDQLACMRIFVRVVEHGAFVRAADNLNTSRASVTTAVAQLEQRLGVRLLNRTTRRLGLTEEGQAYYQDCVRILGEIAEAEDNLSSGRSLPRGRLRVSVAQSIVPLAFFANLAQFMASYPDLSVDVIITDRMVNLVEEGIDCALRSGRVPADADLVARKLTSVRWLTCAAPSYLAGRGIPARIADLGRHDCIQFVSPSTRRGCDWPFEEGGKRVAFTPRGRLRLTSLDATIAAAAAGLGVAHVPEPLVQGAISSGQLQPFLTEHSVEALPLMLVYPGNRYLPAKVRAFVEFFEKAYPREGSWPSLAAGMDKGATGKGAK</sequence>
<reference evidence="6 7" key="1">
    <citation type="journal article" date="2021" name="Syst. Appl. Microbiol.">
        <title>Pseudomonas lalucatii sp. nov. isolated from Vallgornera, a karstic cave in Mallorca, Western Mediterranean.</title>
        <authorList>
            <person name="Busquets A."/>
            <person name="Mulet M."/>
            <person name="Gomila M."/>
            <person name="Garcia-Valdes E."/>
        </authorList>
    </citation>
    <scope>NUCLEOTIDE SEQUENCE [LARGE SCALE GENOMIC DNA]</scope>
    <source>
        <strain evidence="6 7">R1b54</strain>
    </source>
</reference>
<evidence type="ECO:0000256" key="3">
    <source>
        <dbReference type="ARBA" id="ARBA00023125"/>
    </source>
</evidence>
<protein>
    <submittedName>
        <fullName evidence="6">LysR family transcriptional regulator</fullName>
    </submittedName>
</protein>
<evidence type="ECO:0000259" key="5">
    <source>
        <dbReference type="PROSITE" id="PS50931"/>
    </source>
</evidence>
<name>A0ABS5Q0V3_9PSED</name>
<feature type="domain" description="HTH lysR-type" evidence="5">
    <location>
        <begin position="1"/>
        <end position="59"/>
    </location>
</feature>
<keyword evidence="7" id="KW-1185">Reference proteome</keyword>
<evidence type="ECO:0000256" key="1">
    <source>
        <dbReference type="ARBA" id="ARBA00009437"/>
    </source>
</evidence>
<dbReference type="RefSeq" id="WP_213639708.1">
    <property type="nucleotide sequence ID" value="NZ_JADPMV010000001.1"/>
</dbReference>
<dbReference type="InterPro" id="IPR036388">
    <property type="entry name" value="WH-like_DNA-bd_sf"/>
</dbReference>